<keyword evidence="2" id="KW-1185">Reference proteome</keyword>
<accession>A0A1Q9CTM2</accession>
<comment type="caution">
    <text evidence="1">The sequence shown here is derived from an EMBL/GenBank/DDBJ whole genome shotgun (WGS) entry which is preliminary data.</text>
</comment>
<dbReference type="Proteomes" id="UP000186817">
    <property type="component" value="Unassembled WGS sequence"/>
</dbReference>
<evidence type="ECO:0000313" key="2">
    <source>
        <dbReference type="Proteomes" id="UP000186817"/>
    </source>
</evidence>
<organism evidence="1 2">
    <name type="scientific">Symbiodinium microadriaticum</name>
    <name type="common">Dinoflagellate</name>
    <name type="synonym">Zooxanthella microadriatica</name>
    <dbReference type="NCBI Taxonomy" id="2951"/>
    <lineage>
        <taxon>Eukaryota</taxon>
        <taxon>Sar</taxon>
        <taxon>Alveolata</taxon>
        <taxon>Dinophyceae</taxon>
        <taxon>Suessiales</taxon>
        <taxon>Symbiodiniaceae</taxon>
        <taxon>Symbiodinium</taxon>
    </lineage>
</organism>
<dbReference type="AlphaFoldDB" id="A0A1Q9CTM2"/>
<protein>
    <submittedName>
        <fullName evidence="1">Uncharacterized protein</fullName>
    </submittedName>
</protein>
<evidence type="ECO:0000313" key="1">
    <source>
        <dbReference type="EMBL" id="OLP86282.1"/>
    </source>
</evidence>
<dbReference type="EMBL" id="LSRX01000924">
    <property type="protein sequence ID" value="OLP86282.1"/>
    <property type="molecule type" value="Genomic_DNA"/>
</dbReference>
<name>A0A1Q9CTM2_SYMMI</name>
<proteinExistence type="predicted"/>
<reference evidence="1 2" key="1">
    <citation type="submission" date="2016-02" db="EMBL/GenBank/DDBJ databases">
        <title>Genome analysis of coral dinoflagellate symbionts highlights evolutionary adaptations to a symbiotic lifestyle.</title>
        <authorList>
            <person name="Aranda M."/>
            <person name="Li Y."/>
            <person name="Liew Y.J."/>
            <person name="Baumgarten S."/>
            <person name="Simakov O."/>
            <person name="Wilson M."/>
            <person name="Piel J."/>
            <person name="Ashoor H."/>
            <person name="Bougouffa S."/>
            <person name="Bajic V.B."/>
            <person name="Ryu T."/>
            <person name="Ravasi T."/>
            <person name="Bayer T."/>
            <person name="Micklem G."/>
            <person name="Kim H."/>
            <person name="Bhak J."/>
            <person name="Lajeunesse T.C."/>
            <person name="Voolstra C.R."/>
        </authorList>
    </citation>
    <scope>NUCLEOTIDE SEQUENCE [LARGE SCALE GENOMIC DNA]</scope>
    <source>
        <strain evidence="1 2">CCMP2467</strain>
    </source>
</reference>
<gene>
    <name evidence="1" type="ORF">AK812_SmicGene32623</name>
</gene>
<sequence>MRRQGVVRPKKLVKEEEEEEEDVIKTWASQAEAEGRQRCDALCLADAGGLDLDLERICSAWAAAAEQGSTSVLGMLTLLPEGWKA</sequence>